<keyword evidence="4" id="KW-0645">Protease</keyword>
<evidence type="ECO:0000256" key="2">
    <source>
        <dbReference type="SAM" id="SignalP"/>
    </source>
</evidence>
<dbReference type="Gene3D" id="2.60.200.20">
    <property type="match status" value="1"/>
</dbReference>
<dbReference type="SMART" id="SM00240">
    <property type="entry name" value="FHA"/>
    <property type="match status" value="1"/>
</dbReference>
<feature type="chain" id="PRO_5014983958" evidence="2">
    <location>
        <begin position="27"/>
        <end position="434"/>
    </location>
</feature>
<dbReference type="InterPro" id="IPR001940">
    <property type="entry name" value="Peptidase_S1C"/>
</dbReference>
<dbReference type="Pfam" id="PF13365">
    <property type="entry name" value="Trypsin_2"/>
    <property type="match status" value="1"/>
</dbReference>
<evidence type="ECO:0000256" key="1">
    <source>
        <dbReference type="SAM" id="Phobius"/>
    </source>
</evidence>
<accession>A0A1H6FFP8</accession>
<dbReference type="PROSITE" id="PS50006">
    <property type="entry name" value="FHA_DOMAIN"/>
    <property type="match status" value="1"/>
</dbReference>
<feature type="domain" description="FHA" evidence="3">
    <location>
        <begin position="358"/>
        <end position="408"/>
    </location>
</feature>
<proteinExistence type="predicted"/>
<dbReference type="AlphaFoldDB" id="A0A1H6FFP8"/>
<evidence type="ECO:0000313" key="5">
    <source>
        <dbReference type="Proteomes" id="UP000236724"/>
    </source>
</evidence>
<gene>
    <name evidence="4" type="primary">mucD_2</name>
    <name evidence="4" type="ORF">MBHS_03752</name>
</gene>
<dbReference type="InterPro" id="IPR008984">
    <property type="entry name" value="SMAD_FHA_dom_sf"/>
</dbReference>
<dbReference type="EMBL" id="FMSV02000542">
    <property type="protein sequence ID" value="SEH07865.1"/>
    <property type="molecule type" value="Genomic_DNA"/>
</dbReference>
<keyword evidence="5" id="KW-1185">Reference proteome</keyword>
<dbReference type="Pfam" id="PF00498">
    <property type="entry name" value="FHA"/>
    <property type="match status" value="1"/>
</dbReference>
<dbReference type="RefSeq" id="WP_103921463.1">
    <property type="nucleotide sequence ID" value="NZ_FMSV02000542.1"/>
</dbReference>
<keyword evidence="1" id="KW-0472">Membrane</keyword>
<dbReference type="SUPFAM" id="SSF50494">
    <property type="entry name" value="Trypsin-like serine proteases"/>
    <property type="match status" value="1"/>
</dbReference>
<protein>
    <submittedName>
        <fullName evidence="4">Putative periplasmic serine endoprotease DegP-like</fullName>
        <ecNumber evidence="4">3.4.21.107</ecNumber>
    </submittedName>
</protein>
<dbReference type="EC" id="3.4.21.107" evidence="4"/>
<feature type="transmembrane region" description="Helical" evidence="1">
    <location>
        <begin position="262"/>
        <end position="282"/>
    </location>
</feature>
<reference evidence="4 5" key="1">
    <citation type="submission" date="2016-10" db="EMBL/GenBank/DDBJ databases">
        <authorList>
            <person name="de Groot N.N."/>
        </authorList>
    </citation>
    <scope>NUCLEOTIDE SEQUENCE [LARGE SCALE GENOMIC DNA]</scope>
    <source>
        <strain evidence="4">MBHS1</strain>
    </source>
</reference>
<dbReference type="Gene3D" id="2.40.10.10">
    <property type="entry name" value="Trypsin-like serine proteases"/>
    <property type="match status" value="2"/>
</dbReference>
<dbReference type="OrthoDB" id="9766361at2"/>
<dbReference type="GO" id="GO:0004252">
    <property type="term" value="F:serine-type endopeptidase activity"/>
    <property type="evidence" value="ECO:0007669"/>
    <property type="project" value="InterPro"/>
</dbReference>
<dbReference type="Proteomes" id="UP000236724">
    <property type="component" value="Unassembled WGS sequence"/>
</dbReference>
<evidence type="ECO:0000313" key="4">
    <source>
        <dbReference type="EMBL" id="SEH07865.1"/>
    </source>
</evidence>
<dbReference type="InterPro" id="IPR000253">
    <property type="entry name" value="FHA_dom"/>
</dbReference>
<dbReference type="PRINTS" id="PR00834">
    <property type="entry name" value="PROTEASES2C"/>
</dbReference>
<sequence length="434" mass="46880">MFKHFYILFCYVVLLFSMLFSPLTQAVPDFEQLDKSVVLIVNKQHAGVATGTGFVINEQGYVVTNNHVIEGGGELFVVDGGEQITRENLRSARLKWSSATKDLAVLQVNGLNRPYLKLSGFELVKGSRIHAIGFPGAASSTLNTDDVAESTVSGGEASRIVDGHWSDNSQVLQIVQHTAALNGGNSGGPLLNNCGAVVGVNTMKSMQSESGEIIQGLFYASYISELVSSLSAQNFIFHETSESCKLSSTVTGDNPNAAQSGVSLWITGLAILMALFALVLTLRRPRQQIVQTVESYSHWLRRSEVKKAKEPDYSVPSVPEHSVLKPSKKEPILVLSGFDANGQAVHLRLPGEQLKVGIMIGRSAKLVDMVVRDSSVSRRHVKIYLKASALMLEDVNSSNGTQVNTKTISPFKAVSMNMGDKVKLGGVELTLSAE</sequence>
<organism evidence="4 5">
    <name type="scientific">Candidatus Venteria ishoeyi</name>
    <dbReference type="NCBI Taxonomy" id="1899563"/>
    <lineage>
        <taxon>Bacteria</taxon>
        <taxon>Pseudomonadati</taxon>
        <taxon>Pseudomonadota</taxon>
        <taxon>Gammaproteobacteria</taxon>
        <taxon>Thiotrichales</taxon>
        <taxon>Thiotrichaceae</taxon>
        <taxon>Venteria</taxon>
    </lineage>
</organism>
<feature type="signal peptide" evidence="2">
    <location>
        <begin position="1"/>
        <end position="26"/>
    </location>
</feature>
<dbReference type="PANTHER" id="PTHR43019:SF23">
    <property type="entry name" value="PROTEASE DO-LIKE 5, CHLOROPLASTIC"/>
    <property type="match status" value="1"/>
</dbReference>
<keyword evidence="2" id="KW-0732">Signal</keyword>
<dbReference type="InterPro" id="IPR009003">
    <property type="entry name" value="Peptidase_S1_PA"/>
</dbReference>
<dbReference type="CDD" id="cd00060">
    <property type="entry name" value="FHA"/>
    <property type="match status" value="1"/>
</dbReference>
<dbReference type="GO" id="GO:0006508">
    <property type="term" value="P:proteolysis"/>
    <property type="evidence" value="ECO:0007669"/>
    <property type="project" value="UniProtKB-KW"/>
</dbReference>
<name>A0A1H6FFP8_9GAMM</name>
<dbReference type="SUPFAM" id="SSF49879">
    <property type="entry name" value="SMAD/FHA domain"/>
    <property type="match status" value="1"/>
</dbReference>
<dbReference type="PANTHER" id="PTHR43019">
    <property type="entry name" value="SERINE ENDOPROTEASE DEGS"/>
    <property type="match status" value="1"/>
</dbReference>
<keyword evidence="1" id="KW-0812">Transmembrane</keyword>
<dbReference type="InterPro" id="IPR043504">
    <property type="entry name" value="Peptidase_S1_PA_chymotrypsin"/>
</dbReference>
<evidence type="ECO:0000259" key="3">
    <source>
        <dbReference type="PROSITE" id="PS50006"/>
    </source>
</evidence>
<keyword evidence="4" id="KW-0378">Hydrolase</keyword>
<keyword evidence="1" id="KW-1133">Transmembrane helix</keyword>